<accession>A0AA37WIJ3</accession>
<gene>
    <name evidence="1" type="ORF">GCM10007852_04820</name>
</gene>
<dbReference type="AlphaFoldDB" id="A0AA37WIJ3"/>
<reference evidence="1" key="1">
    <citation type="journal article" date="2014" name="Int. J. Syst. Evol. Microbiol.">
        <title>Complete genome sequence of Corynebacterium casei LMG S-19264T (=DSM 44701T), isolated from a smear-ripened cheese.</title>
        <authorList>
            <consortium name="US DOE Joint Genome Institute (JGI-PGF)"/>
            <person name="Walter F."/>
            <person name="Albersmeier A."/>
            <person name="Kalinowski J."/>
            <person name="Ruckert C."/>
        </authorList>
    </citation>
    <scope>NUCLEOTIDE SEQUENCE</scope>
    <source>
        <strain evidence="1">NBRC 110023</strain>
    </source>
</reference>
<comment type="caution">
    <text evidence="1">The sequence shown here is derived from an EMBL/GenBank/DDBJ whole genome shotgun (WGS) entry which is preliminary data.</text>
</comment>
<sequence>MCQDHVAEIDSSASIFVHGKKVRASQLSYHLKYGHNDCVSGVLFIKADPNLDNGVVLNISDSISKAAPNISIQWSTRKIIIDN</sequence>
<evidence type="ECO:0000313" key="2">
    <source>
        <dbReference type="Proteomes" id="UP001156601"/>
    </source>
</evidence>
<name>A0AA37WIJ3_9ALTE</name>
<dbReference type="Proteomes" id="UP001156601">
    <property type="component" value="Unassembled WGS sequence"/>
</dbReference>
<proteinExistence type="predicted"/>
<organism evidence="1 2">
    <name type="scientific">Agaribacter marinus</name>
    <dbReference type="NCBI Taxonomy" id="1431249"/>
    <lineage>
        <taxon>Bacteria</taxon>
        <taxon>Pseudomonadati</taxon>
        <taxon>Pseudomonadota</taxon>
        <taxon>Gammaproteobacteria</taxon>
        <taxon>Alteromonadales</taxon>
        <taxon>Alteromonadaceae</taxon>
        <taxon>Agaribacter</taxon>
    </lineage>
</organism>
<protein>
    <submittedName>
        <fullName evidence="1">Uncharacterized protein</fullName>
    </submittedName>
</protein>
<dbReference type="EMBL" id="BSOT01000005">
    <property type="protein sequence ID" value="GLR69574.1"/>
    <property type="molecule type" value="Genomic_DNA"/>
</dbReference>
<reference evidence="1" key="2">
    <citation type="submission" date="2023-01" db="EMBL/GenBank/DDBJ databases">
        <title>Draft genome sequence of Agaribacter marinus strain NBRC 110023.</title>
        <authorList>
            <person name="Sun Q."/>
            <person name="Mori K."/>
        </authorList>
    </citation>
    <scope>NUCLEOTIDE SEQUENCE</scope>
    <source>
        <strain evidence="1">NBRC 110023</strain>
    </source>
</reference>
<evidence type="ECO:0000313" key="1">
    <source>
        <dbReference type="EMBL" id="GLR69574.1"/>
    </source>
</evidence>
<keyword evidence="2" id="KW-1185">Reference proteome</keyword>